<keyword evidence="3" id="KW-0540">Nuclease</keyword>
<protein>
    <recommendedName>
        <fullName evidence="2">Nuclease SbcCD subunit D</fullName>
    </recommendedName>
</protein>
<dbReference type="InterPro" id="IPR050535">
    <property type="entry name" value="DNA_Repair-Maintenance_Comp"/>
</dbReference>
<evidence type="ECO:0000256" key="4">
    <source>
        <dbReference type="ARBA" id="ARBA00022801"/>
    </source>
</evidence>
<dbReference type="Proteomes" id="UP000000492">
    <property type="component" value="Chromosome"/>
</dbReference>
<dbReference type="Gene3D" id="3.60.21.10">
    <property type="match status" value="1"/>
</dbReference>
<dbReference type="SUPFAM" id="SSF56300">
    <property type="entry name" value="Metallo-dependent phosphatases"/>
    <property type="match status" value="1"/>
</dbReference>
<name>F8DZA5_CORRG</name>
<dbReference type="STRING" id="662755.CRES_1437"/>
<dbReference type="InterPro" id="IPR041796">
    <property type="entry name" value="Mre11_N"/>
</dbReference>
<evidence type="ECO:0000256" key="6">
    <source>
        <dbReference type="SAM" id="MobiDB-lite"/>
    </source>
</evidence>
<dbReference type="KEGG" id="crd:CRES_1437"/>
<dbReference type="CDD" id="cd00840">
    <property type="entry name" value="MPP_Mre11_N"/>
    <property type="match status" value="1"/>
</dbReference>
<organism evidence="8 9">
    <name type="scientific">Corynebacterium resistens (strain DSM 45100 / JCM 12819 / GTC 2026 / SICGH 158)</name>
    <dbReference type="NCBI Taxonomy" id="662755"/>
    <lineage>
        <taxon>Bacteria</taxon>
        <taxon>Bacillati</taxon>
        <taxon>Actinomycetota</taxon>
        <taxon>Actinomycetes</taxon>
        <taxon>Mycobacteriales</taxon>
        <taxon>Corynebacteriaceae</taxon>
        <taxon>Corynebacterium</taxon>
    </lineage>
</organism>
<evidence type="ECO:0000256" key="1">
    <source>
        <dbReference type="ARBA" id="ARBA00010555"/>
    </source>
</evidence>
<evidence type="ECO:0000256" key="3">
    <source>
        <dbReference type="ARBA" id="ARBA00022722"/>
    </source>
</evidence>
<dbReference type="AlphaFoldDB" id="F8DZA5"/>
<dbReference type="EMBL" id="CP002857">
    <property type="protein sequence ID" value="AEI09791.1"/>
    <property type="molecule type" value="Genomic_DNA"/>
</dbReference>
<dbReference type="PANTHER" id="PTHR30337:SF0">
    <property type="entry name" value="NUCLEASE SBCCD SUBUNIT D"/>
    <property type="match status" value="1"/>
</dbReference>
<dbReference type="PANTHER" id="PTHR30337">
    <property type="entry name" value="COMPONENT OF ATP-DEPENDENT DSDNA EXONUCLEASE"/>
    <property type="match status" value="1"/>
</dbReference>
<proteinExistence type="inferred from homology"/>
<sequence>MNTPLARATGPAEKPAVSATENAVRILHTSDWQLGMKFAALGEDGQARFREARLAAIERVFTVAKDRHCDAIVVAGDVFDDNLLDRQVYRRAMDVLAGAPCPVYLLPGNHDPLDAASIYGKAEFQALAARETAPVIVLDDSQPREIPGRHDALAPAFVVGAPLKSKRASEDLVNAVAEELRSGAGAHHTSGDPGEAERRSEADGASRANDLGRGDSATAAEWPSKGEESIGVESLQGKNWDARINVLVGHGAVEGFGRAYDPSLINVAVAAEACRERVMDYVALGDTHSAIQLHEDSAVWYSGAPEVTAFLEPDGGGESNSGKVLIVDIAVDATRPREQARVSVEEAEVGEWRFLALAADLTSREDVEDFLAHVESLPRKRQTAVKYALSGALSLGDNAYLEDRLEQLKDGFAALYPRERLMNLKTLIDVEQLGEESFGSGFVGQAARALAARSESDGVANDALKLLFRIHSMNTHGASSPISNAKQGV</sequence>
<keyword evidence="9" id="KW-1185">Reference proteome</keyword>
<dbReference type="eggNOG" id="COG0420">
    <property type="taxonomic scope" value="Bacteria"/>
</dbReference>
<keyword evidence="4" id="KW-0378">Hydrolase</keyword>
<feature type="domain" description="Calcineurin-like phosphoesterase" evidence="7">
    <location>
        <begin position="25"/>
        <end position="288"/>
    </location>
</feature>
<evidence type="ECO:0000256" key="5">
    <source>
        <dbReference type="ARBA" id="ARBA00022839"/>
    </source>
</evidence>
<dbReference type="RefSeq" id="WP_013888801.1">
    <property type="nucleotide sequence ID" value="NC_015673.1"/>
</dbReference>
<feature type="region of interest" description="Disordered" evidence="6">
    <location>
        <begin position="181"/>
        <end position="233"/>
    </location>
</feature>
<dbReference type="HOGENOM" id="CLU_026621_1_0_11"/>
<dbReference type="Pfam" id="PF00149">
    <property type="entry name" value="Metallophos"/>
    <property type="match status" value="1"/>
</dbReference>
<gene>
    <name evidence="8" type="ordered locus">CRES_1437</name>
</gene>
<dbReference type="OrthoDB" id="9773856at2"/>
<evidence type="ECO:0000313" key="9">
    <source>
        <dbReference type="Proteomes" id="UP000000492"/>
    </source>
</evidence>
<accession>F8DZA5</accession>
<dbReference type="GO" id="GO:0004527">
    <property type="term" value="F:exonuclease activity"/>
    <property type="evidence" value="ECO:0007669"/>
    <property type="project" value="UniProtKB-KW"/>
</dbReference>
<evidence type="ECO:0000259" key="7">
    <source>
        <dbReference type="Pfam" id="PF00149"/>
    </source>
</evidence>
<reference evidence="8 9" key="1">
    <citation type="journal article" date="2012" name="BMC Genomics">
        <title>Complete genome sequence, lifestyle, and multi-drug resistance of the human pathogen Corynebacterium resistens DSM 45100 isolated from blood samples of a leukemia patient.</title>
        <authorList>
            <person name="Schroder J."/>
            <person name="Maus I."/>
            <person name="Meyer K."/>
            <person name="Wordemann S."/>
            <person name="Blom J."/>
            <person name="Jaenicke S."/>
            <person name="Schneider J."/>
            <person name="Trost E."/>
            <person name="Tauch A."/>
        </authorList>
    </citation>
    <scope>NUCLEOTIDE SEQUENCE [LARGE SCALE GENOMIC DNA]</scope>
    <source>
        <strain evidence="9">DSM 45100 / JCM 12819 / CCUG 50093 / GTC 2026 / SICGH 158</strain>
    </source>
</reference>
<evidence type="ECO:0000256" key="2">
    <source>
        <dbReference type="ARBA" id="ARBA00013365"/>
    </source>
</evidence>
<dbReference type="InterPro" id="IPR004843">
    <property type="entry name" value="Calcineurin-like_PHP"/>
</dbReference>
<dbReference type="InterPro" id="IPR029052">
    <property type="entry name" value="Metallo-depent_PP-like"/>
</dbReference>
<keyword evidence="5" id="KW-0269">Exonuclease</keyword>
<feature type="compositionally biased region" description="Basic and acidic residues" evidence="6">
    <location>
        <begin position="195"/>
        <end position="204"/>
    </location>
</feature>
<evidence type="ECO:0000313" key="8">
    <source>
        <dbReference type="EMBL" id="AEI09791.1"/>
    </source>
</evidence>
<comment type="similarity">
    <text evidence="1">Belongs to the SbcD family.</text>
</comment>